<gene>
    <name evidence="4" type="ORF">DSM04_106140</name>
</gene>
<dbReference type="Gene3D" id="3.40.50.720">
    <property type="entry name" value="NAD(P)-binding Rossmann-like Domain"/>
    <property type="match status" value="1"/>
</dbReference>
<dbReference type="GO" id="GO:0016020">
    <property type="term" value="C:membrane"/>
    <property type="evidence" value="ECO:0007669"/>
    <property type="project" value="TreeGrafter"/>
</dbReference>
<dbReference type="Pfam" id="PF00106">
    <property type="entry name" value="adh_short"/>
    <property type="match status" value="1"/>
</dbReference>
<proteinExistence type="inferred from homology"/>
<name>A0A4Q0NQB0_9FLAO</name>
<sequence>MLKGWQTVTHTKLSGMSKKIIVTGTSRGIGLQLAQQLVQEGHQVLALSRNEDSVKALNSDLISSFSFDITQSADLKKVEAFVEENWSEVDILIHNAGALVNKPFSDLSAADFQTVYDVNVFGVASLTQTVLPFMNAGAHVVTVSSMGGIQGSMKFPGLAAYSSSKGAVITLSELLAEEYKEQQIAFNVLALGAVQTEMLEEAFPGYKAPVSAKGMATYIADFALTGNKFYNGKVLQVSASTP</sequence>
<dbReference type="InterPro" id="IPR002347">
    <property type="entry name" value="SDR_fam"/>
</dbReference>
<dbReference type="PANTHER" id="PTHR44196">
    <property type="entry name" value="DEHYDROGENASE/REDUCTASE SDR FAMILY MEMBER 7B"/>
    <property type="match status" value="1"/>
</dbReference>
<evidence type="ECO:0000256" key="1">
    <source>
        <dbReference type="ARBA" id="ARBA00006484"/>
    </source>
</evidence>
<protein>
    <submittedName>
        <fullName evidence="4">Short-subunit dehydrogenase</fullName>
    </submittedName>
</protein>
<dbReference type="Proteomes" id="UP000289821">
    <property type="component" value="Unassembled WGS sequence"/>
</dbReference>
<dbReference type="GO" id="GO:0016491">
    <property type="term" value="F:oxidoreductase activity"/>
    <property type="evidence" value="ECO:0007669"/>
    <property type="project" value="UniProtKB-KW"/>
</dbReference>
<dbReference type="SUPFAM" id="SSF51735">
    <property type="entry name" value="NAD(P)-binding Rossmann-fold domains"/>
    <property type="match status" value="1"/>
</dbReference>
<comment type="similarity">
    <text evidence="1 3">Belongs to the short-chain dehydrogenases/reductases (SDR) family.</text>
</comment>
<keyword evidence="5" id="KW-1185">Reference proteome</keyword>
<keyword evidence="2" id="KW-0560">Oxidoreductase</keyword>
<dbReference type="AlphaFoldDB" id="A0A4Q0NQB0"/>
<dbReference type="EMBL" id="QOVI01000006">
    <property type="protein sequence ID" value="RXG12659.1"/>
    <property type="molecule type" value="Genomic_DNA"/>
</dbReference>
<comment type="caution">
    <text evidence="4">The sequence shown here is derived from an EMBL/GenBank/DDBJ whole genome shotgun (WGS) entry which is preliminary data.</text>
</comment>
<dbReference type="PRINTS" id="PR00080">
    <property type="entry name" value="SDRFAMILY"/>
</dbReference>
<dbReference type="PRINTS" id="PR00081">
    <property type="entry name" value="GDHRDH"/>
</dbReference>
<evidence type="ECO:0000313" key="5">
    <source>
        <dbReference type="Proteomes" id="UP000289821"/>
    </source>
</evidence>
<organism evidence="4 5">
    <name type="scientific">Leeuwenhoekiella aestuarii</name>
    <dbReference type="NCBI Taxonomy" id="2249426"/>
    <lineage>
        <taxon>Bacteria</taxon>
        <taxon>Pseudomonadati</taxon>
        <taxon>Bacteroidota</taxon>
        <taxon>Flavobacteriia</taxon>
        <taxon>Flavobacteriales</taxon>
        <taxon>Flavobacteriaceae</taxon>
        <taxon>Leeuwenhoekiella</taxon>
    </lineage>
</organism>
<dbReference type="InterPro" id="IPR036291">
    <property type="entry name" value="NAD(P)-bd_dom_sf"/>
</dbReference>
<reference evidence="4 5" key="1">
    <citation type="submission" date="2018-07" db="EMBL/GenBank/DDBJ databases">
        <title>Leeuwenhoekiella genomics.</title>
        <authorList>
            <person name="Tahon G."/>
            <person name="Willems A."/>
        </authorList>
    </citation>
    <scope>NUCLEOTIDE SEQUENCE [LARGE SCALE GENOMIC DNA]</scope>
    <source>
        <strain evidence="4 5">R-50232</strain>
    </source>
</reference>
<evidence type="ECO:0000256" key="3">
    <source>
        <dbReference type="RuleBase" id="RU000363"/>
    </source>
</evidence>
<dbReference type="PANTHER" id="PTHR44196:SF3">
    <property type="entry name" value="SHORT CHAIN DEHYDROGENASE FAMILY PROTEIN"/>
    <property type="match status" value="1"/>
</dbReference>
<dbReference type="CDD" id="cd05233">
    <property type="entry name" value="SDR_c"/>
    <property type="match status" value="1"/>
</dbReference>
<evidence type="ECO:0000313" key="4">
    <source>
        <dbReference type="EMBL" id="RXG12659.1"/>
    </source>
</evidence>
<accession>A0A4Q0NQB0</accession>
<evidence type="ECO:0000256" key="2">
    <source>
        <dbReference type="ARBA" id="ARBA00023002"/>
    </source>
</evidence>